<proteinExistence type="predicted"/>
<feature type="domain" description="Myb/SANT-like DNA-binding" evidence="2">
    <location>
        <begin position="5"/>
        <end position="81"/>
    </location>
</feature>
<comment type="caution">
    <text evidence="3">The sequence shown here is derived from an EMBL/GenBank/DDBJ whole genome shotgun (WGS) entry which is preliminary data.</text>
</comment>
<gene>
    <name evidence="3" type="primary">mypop_2</name>
    <name evidence="3" type="ORF">N1851_013061</name>
</gene>
<dbReference type="EMBL" id="JAOPHQ010002302">
    <property type="protein sequence ID" value="KAK0147457.1"/>
    <property type="molecule type" value="Genomic_DNA"/>
</dbReference>
<organism evidence="3 4">
    <name type="scientific">Merluccius polli</name>
    <name type="common">Benguela hake</name>
    <name type="synonym">Merluccius cadenati</name>
    <dbReference type="NCBI Taxonomy" id="89951"/>
    <lineage>
        <taxon>Eukaryota</taxon>
        <taxon>Metazoa</taxon>
        <taxon>Chordata</taxon>
        <taxon>Craniata</taxon>
        <taxon>Vertebrata</taxon>
        <taxon>Euteleostomi</taxon>
        <taxon>Actinopterygii</taxon>
        <taxon>Neopterygii</taxon>
        <taxon>Teleostei</taxon>
        <taxon>Neoteleostei</taxon>
        <taxon>Acanthomorphata</taxon>
        <taxon>Zeiogadaria</taxon>
        <taxon>Gadariae</taxon>
        <taxon>Gadiformes</taxon>
        <taxon>Gadoidei</taxon>
        <taxon>Merlucciidae</taxon>
        <taxon>Merluccius</taxon>
    </lineage>
</organism>
<dbReference type="AlphaFoldDB" id="A0AA47P5J2"/>
<protein>
    <submittedName>
        <fullName evidence="3">Myb-related transcription factor, partner of profilin</fullName>
    </submittedName>
</protein>
<dbReference type="Pfam" id="PF13873">
    <property type="entry name" value="Myb_DNA-bind_5"/>
    <property type="match status" value="1"/>
</dbReference>
<dbReference type="Proteomes" id="UP001174136">
    <property type="component" value="Unassembled WGS sequence"/>
</dbReference>
<dbReference type="Gene3D" id="1.10.10.60">
    <property type="entry name" value="Homeodomain-like"/>
    <property type="match status" value="1"/>
</dbReference>
<dbReference type="PANTHER" id="PTHR23098">
    <property type="entry name" value="AGAP001331-PA-RELATED"/>
    <property type="match status" value="1"/>
</dbReference>
<accession>A0AA47P5J2</accession>
<evidence type="ECO:0000259" key="2">
    <source>
        <dbReference type="Pfam" id="PF13873"/>
    </source>
</evidence>
<evidence type="ECO:0000313" key="4">
    <source>
        <dbReference type="Proteomes" id="UP001174136"/>
    </source>
</evidence>
<dbReference type="GO" id="GO:0005634">
    <property type="term" value="C:nucleus"/>
    <property type="evidence" value="ECO:0007669"/>
    <property type="project" value="TreeGrafter"/>
</dbReference>
<reference evidence="3" key="1">
    <citation type="journal article" date="2023" name="Front. Mar. Sci.">
        <title>A new Merluccius polli reference genome to investigate the effects of global change in West African waters.</title>
        <authorList>
            <person name="Mateo J.L."/>
            <person name="Blanco-Fernandez C."/>
            <person name="Garcia-Vazquez E."/>
            <person name="Machado-Schiaffino G."/>
        </authorList>
    </citation>
    <scope>NUCLEOTIDE SEQUENCE</scope>
    <source>
        <strain evidence="3">C29</strain>
        <tissue evidence="3">Fin</tissue>
    </source>
</reference>
<evidence type="ECO:0000256" key="1">
    <source>
        <dbReference type="SAM" id="MobiDB-lite"/>
    </source>
</evidence>
<sequence length="269" mass="28951">MARKRQEAFKAKEMHILLEGVEANKGLLFDRFRGAHTNKQKAKKWGEIAERMTAVTGIRRSELEVRKKWQDFVSLTKKKASDLRHRTTLTGAGANTAQPLNDDEEKAMAIIGFSASPGVPGGTDVHAGIQNPSGEPRQEAEEPITAPPTSSPIMTSRITAPPPTSAAATSSPVVSAAHTTPSTASAATASIAALNSCQCSQDLVVELEREKVGLLKDVCGLLREAADRDKAFQDEIIVLKRAKLNIAARRLALEEEKLGQPQLSIRGDA</sequence>
<evidence type="ECO:0000313" key="3">
    <source>
        <dbReference type="EMBL" id="KAK0147457.1"/>
    </source>
</evidence>
<name>A0AA47P5J2_MERPO</name>
<dbReference type="PANTHER" id="PTHR23098:SF23">
    <property type="entry name" value="MYB-RELATED TRANSCRIPTION FACTOR, PARTNER OF PROFILIN-LIKE ISOFORM X2-RELATED"/>
    <property type="match status" value="1"/>
</dbReference>
<keyword evidence="4" id="KW-1185">Reference proteome</keyword>
<feature type="region of interest" description="Disordered" evidence="1">
    <location>
        <begin position="115"/>
        <end position="173"/>
    </location>
</feature>
<dbReference type="InterPro" id="IPR028002">
    <property type="entry name" value="Myb_DNA-bind_5"/>
</dbReference>